<dbReference type="Gene3D" id="3.80.10.10">
    <property type="entry name" value="Ribonuclease Inhibitor"/>
    <property type="match status" value="1"/>
</dbReference>
<dbReference type="OrthoDB" id="3365698at2759"/>
<protein>
    <submittedName>
        <fullName evidence="3">Uncharacterized protein</fullName>
    </submittedName>
</protein>
<reference evidence="4" key="2">
    <citation type="submission" date="2015-01" db="EMBL/GenBank/DDBJ databases">
        <title>Evolutionary Origins and Diversification of the Mycorrhizal Mutualists.</title>
        <authorList>
            <consortium name="DOE Joint Genome Institute"/>
            <consortium name="Mycorrhizal Genomics Consortium"/>
            <person name="Kohler A."/>
            <person name="Kuo A."/>
            <person name="Nagy L.G."/>
            <person name="Floudas D."/>
            <person name="Copeland A."/>
            <person name="Barry K.W."/>
            <person name="Cichocki N."/>
            <person name="Veneault-Fourrey C."/>
            <person name="LaButti K."/>
            <person name="Lindquist E.A."/>
            <person name="Lipzen A."/>
            <person name="Lundell T."/>
            <person name="Morin E."/>
            <person name="Murat C."/>
            <person name="Riley R."/>
            <person name="Ohm R."/>
            <person name="Sun H."/>
            <person name="Tunlid A."/>
            <person name="Henrissat B."/>
            <person name="Grigoriev I.V."/>
            <person name="Hibbett D.S."/>
            <person name="Martin F."/>
        </authorList>
    </citation>
    <scope>NUCLEOTIDE SEQUENCE [LARGE SCALE GENOMIC DNA]</scope>
    <source>
        <strain evidence="4">MAFF 305830</strain>
    </source>
</reference>
<dbReference type="Proteomes" id="UP000054097">
    <property type="component" value="Unassembled WGS sequence"/>
</dbReference>
<organism evidence="3 4">
    <name type="scientific">Serendipita vermifera MAFF 305830</name>
    <dbReference type="NCBI Taxonomy" id="933852"/>
    <lineage>
        <taxon>Eukaryota</taxon>
        <taxon>Fungi</taxon>
        <taxon>Dikarya</taxon>
        <taxon>Basidiomycota</taxon>
        <taxon>Agaricomycotina</taxon>
        <taxon>Agaricomycetes</taxon>
        <taxon>Sebacinales</taxon>
        <taxon>Serendipitaceae</taxon>
        <taxon>Serendipita</taxon>
    </lineage>
</organism>
<evidence type="ECO:0000313" key="4">
    <source>
        <dbReference type="Proteomes" id="UP000054097"/>
    </source>
</evidence>
<keyword evidence="1" id="KW-0175">Coiled coil</keyword>
<dbReference type="Gene3D" id="1.20.1280.50">
    <property type="match status" value="1"/>
</dbReference>
<gene>
    <name evidence="3" type="ORF">M408DRAFT_27957</name>
</gene>
<feature type="transmembrane region" description="Helical" evidence="2">
    <location>
        <begin position="12"/>
        <end position="35"/>
    </location>
</feature>
<evidence type="ECO:0000313" key="3">
    <source>
        <dbReference type="EMBL" id="KIM23399.1"/>
    </source>
</evidence>
<sequence length="618" mass="68963">MKRVAHSLGPSHFSIAYIWTCASLHSLQFVLLIVIPGRTDSNHPPSAKEEAVLRALLKQNNDELLAINEKIDKARNAVTSARHAIEKLTESASMARTALEAYQGHKEGLSGSRDRLHAQLTLVQSTTLPSDPVPEACDHLCSFLAQDLEHRKTKVDVEMQEVEDTRTKLAALALAIQEDLRCQQYILHANEKTLGSYNAAQSGIQASLEDLKSALTVVKRIPEEIWLEILSIAILDETSRWKRGKEISVVLPALRFTHVCRTWRHVVQSAPKMWRALCYRLTTTKGPSAEIIQLWNKYRKQHPPLFTEDQLRMEHTFTRPALRDYMDSQQYLEYEIRQSHGESNAFGNLSVIACPTKLSIISTTGGKTQTIRWILLTGFSNLVDLSLCNVVPYRGFDLPSSLSALQIWFSIPNEPYGLARHLIPSLHTLRLQHCNVHSVPVLTQTKRLPNLHTLEISPLEHKIVERLDLPGLSTLILVSPAGKAVCPDQWLESIILVCANVTELQIVVNVRKGKGKEGPPSVFDALDVFAKLRAYVPKLQKLTFVGGDLDGSLLADILDGNNSKIQVPTQSLKGLTIEGCVGVSRWDCDRLIQLVGVLNVYRTVHGRTNIAPSNNVNL</sequence>
<keyword evidence="2" id="KW-0812">Transmembrane</keyword>
<name>A0A0C3ATQ5_SERVB</name>
<reference evidence="3 4" key="1">
    <citation type="submission" date="2014-04" db="EMBL/GenBank/DDBJ databases">
        <authorList>
            <consortium name="DOE Joint Genome Institute"/>
            <person name="Kuo A."/>
            <person name="Zuccaro A."/>
            <person name="Kohler A."/>
            <person name="Nagy L.G."/>
            <person name="Floudas D."/>
            <person name="Copeland A."/>
            <person name="Barry K.W."/>
            <person name="Cichocki N."/>
            <person name="Veneault-Fourrey C."/>
            <person name="LaButti K."/>
            <person name="Lindquist E.A."/>
            <person name="Lipzen A."/>
            <person name="Lundell T."/>
            <person name="Morin E."/>
            <person name="Murat C."/>
            <person name="Sun H."/>
            <person name="Tunlid A."/>
            <person name="Henrissat B."/>
            <person name="Grigoriev I.V."/>
            <person name="Hibbett D.S."/>
            <person name="Martin F."/>
            <person name="Nordberg H.P."/>
            <person name="Cantor M.N."/>
            <person name="Hua S.X."/>
        </authorList>
    </citation>
    <scope>NUCLEOTIDE SEQUENCE [LARGE SCALE GENOMIC DNA]</scope>
    <source>
        <strain evidence="3 4">MAFF 305830</strain>
    </source>
</reference>
<evidence type="ECO:0000256" key="1">
    <source>
        <dbReference type="SAM" id="Coils"/>
    </source>
</evidence>
<proteinExistence type="predicted"/>
<dbReference type="EMBL" id="KN824338">
    <property type="protein sequence ID" value="KIM23399.1"/>
    <property type="molecule type" value="Genomic_DNA"/>
</dbReference>
<feature type="coiled-coil region" evidence="1">
    <location>
        <begin position="57"/>
        <end position="91"/>
    </location>
</feature>
<keyword evidence="4" id="KW-1185">Reference proteome</keyword>
<keyword evidence="2" id="KW-0472">Membrane</keyword>
<keyword evidence="2" id="KW-1133">Transmembrane helix</keyword>
<accession>A0A0C3ATQ5</accession>
<dbReference type="AlphaFoldDB" id="A0A0C3ATQ5"/>
<dbReference type="InterPro" id="IPR032675">
    <property type="entry name" value="LRR_dom_sf"/>
</dbReference>
<evidence type="ECO:0000256" key="2">
    <source>
        <dbReference type="SAM" id="Phobius"/>
    </source>
</evidence>
<dbReference type="SUPFAM" id="SSF81383">
    <property type="entry name" value="F-box domain"/>
    <property type="match status" value="1"/>
</dbReference>
<dbReference type="InterPro" id="IPR036047">
    <property type="entry name" value="F-box-like_dom_sf"/>
</dbReference>
<dbReference type="HOGENOM" id="CLU_472644_0_0_1"/>
<dbReference type="SUPFAM" id="SSF52058">
    <property type="entry name" value="L domain-like"/>
    <property type="match status" value="1"/>
</dbReference>